<dbReference type="VEuPathDB" id="FungiDB:VP01_2210g1"/>
<evidence type="ECO:0000313" key="2">
    <source>
        <dbReference type="Proteomes" id="UP000037035"/>
    </source>
</evidence>
<dbReference type="Proteomes" id="UP000037035">
    <property type="component" value="Unassembled WGS sequence"/>
</dbReference>
<proteinExistence type="predicted"/>
<dbReference type="AlphaFoldDB" id="A0A0L6V9G5"/>
<organism evidence="1 2">
    <name type="scientific">Puccinia sorghi</name>
    <dbReference type="NCBI Taxonomy" id="27349"/>
    <lineage>
        <taxon>Eukaryota</taxon>
        <taxon>Fungi</taxon>
        <taxon>Dikarya</taxon>
        <taxon>Basidiomycota</taxon>
        <taxon>Pucciniomycotina</taxon>
        <taxon>Pucciniomycetes</taxon>
        <taxon>Pucciniales</taxon>
        <taxon>Pucciniaceae</taxon>
        <taxon>Puccinia</taxon>
    </lineage>
</organism>
<evidence type="ECO:0000313" key="1">
    <source>
        <dbReference type="EMBL" id="KNZ57207.1"/>
    </source>
</evidence>
<comment type="caution">
    <text evidence="1">The sequence shown here is derived from an EMBL/GenBank/DDBJ whole genome shotgun (WGS) entry which is preliminary data.</text>
</comment>
<keyword evidence="2" id="KW-1185">Reference proteome</keyword>
<accession>A0A0L6V9G5</accession>
<protein>
    <submittedName>
        <fullName evidence="1">Uncharacterized protein</fullName>
    </submittedName>
</protein>
<gene>
    <name evidence="1" type="ORF">VP01_2210g1</name>
</gene>
<sequence length="416" mass="47041">MLLGSTRITMDVTLTEMNIVMLDRIDDFITHDSLKSRKVYILLTCTNRFHTVAPIIGGSPSSGGVDAPFSQDVQEKLLRPVSLRDSSAKGFNSFLSNIIYVLQYTLSLTSLDISSHVKHMKCGVVVSCLLCSRLKIEQLSRSRLKVNNYSITEPTRTTKIISGLQGPLLLRLISESTHTTHIFSLSLSLLFSGDMTKSTIKTIDEIIVDLVIFDTPYLSNIINCTIRLVESQSSELNQVIKIYAKVRLATKFLLFGRVVLFEFKYNFKQKLDEKKTFKTYLEELDLCNALGRLLSLTSKQVTTNLIYSILFIWHKSKFSPCFLRKLYNPLTLHECIVYALIKLAMCSSLKYIYLCTHNEAHSQYTLLKTNCAPSKLLKNVVRRFLDIESCKNIEPRIGLAALISCANIYALGELST</sequence>
<reference evidence="1 2" key="1">
    <citation type="submission" date="2015-08" db="EMBL/GenBank/DDBJ databases">
        <title>Next Generation Sequencing and Analysis of the Genome of Puccinia sorghi L Schw, the Causal Agent of Maize Common Rust.</title>
        <authorList>
            <person name="Rochi L."/>
            <person name="Burguener G."/>
            <person name="Darino M."/>
            <person name="Turjanski A."/>
            <person name="Kreff E."/>
            <person name="Dieguez M.J."/>
            <person name="Sacco F."/>
        </authorList>
    </citation>
    <scope>NUCLEOTIDE SEQUENCE [LARGE SCALE GENOMIC DNA]</scope>
    <source>
        <strain evidence="1 2">RO10H11247</strain>
    </source>
</reference>
<name>A0A0L6V9G5_9BASI</name>
<dbReference type="EMBL" id="LAVV01007071">
    <property type="protein sequence ID" value="KNZ57207.1"/>
    <property type="molecule type" value="Genomic_DNA"/>
</dbReference>